<dbReference type="EMBL" id="BTRK01000006">
    <property type="protein sequence ID" value="GMR57207.1"/>
    <property type="molecule type" value="Genomic_DNA"/>
</dbReference>
<reference evidence="2" key="1">
    <citation type="submission" date="2022-10" db="EMBL/GenBank/DDBJ databases">
        <title>Genome assembly of Pristionchus species.</title>
        <authorList>
            <person name="Yoshida K."/>
            <person name="Sommer R.J."/>
        </authorList>
    </citation>
    <scope>NUCLEOTIDE SEQUENCE [LARGE SCALE GENOMIC DNA]</scope>
    <source>
        <strain evidence="2">RS5460</strain>
    </source>
</reference>
<dbReference type="Proteomes" id="UP001328107">
    <property type="component" value="Unassembled WGS sequence"/>
</dbReference>
<comment type="caution">
    <text evidence="1">The sequence shown here is derived from an EMBL/GenBank/DDBJ whole genome shotgun (WGS) entry which is preliminary data.</text>
</comment>
<evidence type="ECO:0000313" key="1">
    <source>
        <dbReference type="EMBL" id="GMR57207.1"/>
    </source>
</evidence>
<gene>
    <name evidence="1" type="ORF">PMAYCL1PPCAC_27402</name>
</gene>
<organism evidence="1 2">
    <name type="scientific">Pristionchus mayeri</name>
    <dbReference type="NCBI Taxonomy" id="1317129"/>
    <lineage>
        <taxon>Eukaryota</taxon>
        <taxon>Metazoa</taxon>
        <taxon>Ecdysozoa</taxon>
        <taxon>Nematoda</taxon>
        <taxon>Chromadorea</taxon>
        <taxon>Rhabditida</taxon>
        <taxon>Rhabditina</taxon>
        <taxon>Diplogasteromorpha</taxon>
        <taxon>Diplogasteroidea</taxon>
        <taxon>Neodiplogasteridae</taxon>
        <taxon>Pristionchus</taxon>
    </lineage>
</organism>
<feature type="non-terminal residue" evidence="1">
    <location>
        <position position="1"/>
    </location>
</feature>
<sequence>EWKRKICEFSLRSDDPLISVISKGFDSIIRILKNSEHCHIRRALGSLDRKEVTAWSLRMRRNVRSVH</sequence>
<protein>
    <submittedName>
        <fullName evidence="1">Uncharacterized protein</fullName>
    </submittedName>
</protein>
<evidence type="ECO:0000313" key="2">
    <source>
        <dbReference type="Proteomes" id="UP001328107"/>
    </source>
</evidence>
<accession>A0AAN5I934</accession>
<dbReference type="AlphaFoldDB" id="A0AAN5I934"/>
<proteinExistence type="predicted"/>
<name>A0AAN5I934_9BILA</name>
<keyword evidence="2" id="KW-1185">Reference proteome</keyword>